<protein>
    <submittedName>
        <fullName evidence="2">GNAT family N-acetyltransferase</fullName>
        <ecNumber evidence="2">2.3.1.-</ecNumber>
    </submittedName>
</protein>
<feature type="domain" description="N-acetyltransferase" evidence="1">
    <location>
        <begin position="6"/>
        <end position="154"/>
    </location>
</feature>
<name>A0ABW8UZ38_9RHOB</name>
<accession>A0ABW8UZ38</accession>
<dbReference type="GO" id="GO:0016746">
    <property type="term" value="F:acyltransferase activity"/>
    <property type="evidence" value="ECO:0007669"/>
    <property type="project" value="UniProtKB-KW"/>
</dbReference>
<dbReference type="SUPFAM" id="SSF55729">
    <property type="entry name" value="Acyl-CoA N-acyltransferases (Nat)"/>
    <property type="match status" value="1"/>
</dbReference>
<keyword evidence="2" id="KW-0808">Transferase</keyword>
<sequence length="154" mass="17246">MTLSLMPLSQDQTAWLHDAASAYFRELVPDRAGPPLQEVTDWFEDPDIYPLLVSQSDQRVGFALIERTGTHHELSEFCILPDWRDAGIGTHAATLCFARHPGRWALGVAKALPGTIRFWDRLLPSLPAITRLARGPALTPYQCHSYTFDYKGAP</sequence>
<dbReference type="Proteomes" id="UP001627408">
    <property type="component" value="Unassembled WGS sequence"/>
</dbReference>
<keyword evidence="2" id="KW-0012">Acyltransferase</keyword>
<evidence type="ECO:0000259" key="1">
    <source>
        <dbReference type="PROSITE" id="PS51186"/>
    </source>
</evidence>
<dbReference type="EC" id="2.3.1.-" evidence="2"/>
<dbReference type="RefSeq" id="WP_407594387.1">
    <property type="nucleotide sequence ID" value="NZ_JBHDIY010000003.1"/>
</dbReference>
<dbReference type="EMBL" id="JBHDIY010000003">
    <property type="protein sequence ID" value="MFL4472237.1"/>
    <property type="molecule type" value="Genomic_DNA"/>
</dbReference>
<dbReference type="Pfam" id="PF00583">
    <property type="entry name" value="Acetyltransf_1"/>
    <property type="match status" value="1"/>
</dbReference>
<evidence type="ECO:0000313" key="3">
    <source>
        <dbReference type="Proteomes" id="UP001627408"/>
    </source>
</evidence>
<reference evidence="2 3" key="1">
    <citation type="submission" date="2024-08" db="EMBL/GenBank/DDBJ databases">
        <title>Tateyamaria sp. nov., isolated from marine algae.</title>
        <authorList>
            <person name="Choi B.J."/>
            <person name="Kim J.M."/>
            <person name="Lee J.K."/>
            <person name="Choi D.G."/>
            <person name="Bayburt H."/>
            <person name="Baek J.H."/>
            <person name="Han D.M."/>
            <person name="Jeon C.O."/>
        </authorList>
    </citation>
    <scope>NUCLEOTIDE SEQUENCE [LARGE SCALE GENOMIC DNA]</scope>
    <source>
        <strain evidence="2 3">KMU-156</strain>
    </source>
</reference>
<keyword evidence="3" id="KW-1185">Reference proteome</keyword>
<dbReference type="CDD" id="cd04301">
    <property type="entry name" value="NAT_SF"/>
    <property type="match status" value="1"/>
</dbReference>
<gene>
    <name evidence="2" type="ORF">ACERZ8_20995</name>
</gene>
<proteinExistence type="predicted"/>
<dbReference type="PROSITE" id="PS51186">
    <property type="entry name" value="GNAT"/>
    <property type="match status" value="1"/>
</dbReference>
<dbReference type="InterPro" id="IPR016181">
    <property type="entry name" value="Acyl_CoA_acyltransferase"/>
</dbReference>
<evidence type="ECO:0000313" key="2">
    <source>
        <dbReference type="EMBL" id="MFL4472237.1"/>
    </source>
</evidence>
<dbReference type="Gene3D" id="3.40.630.30">
    <property type="match status" value="1"/>
</dbReference>
<organism evidence="2 3">
    <name type="scientific">Tateyamaria armeniaca</name>
    <dbReference type="NCBI Taxonomy" id="2518930"/>
    <lineage>
        <taxon>Bacteria</taxon>
        <taxon>Pseudomonadati</taxon>
        <taxon>Pseudomonadota</taxon>
        <taxon>Alphaproteobacteria</taxon>
        <taxon>Rhodobacterales</taxon>
        <taxon>Roseobacteraceae</taxon>
        <taxon>Tateyamaria</taxon>
    </lineage>
</organism>
<comment type="caution">
    <text evidence="2">The sequence shown here is derived from an EMBL/GenBank/DDBJ whole genome shotgun (WGS) entry which is preliminary data.</text>
</comment>
<dbReference type="InterPro" id="IPR000182">
    <property type="entry name" value="GNAT_dom"/>
</dbReference>